<keyword evidence="5 6" id="KW-0472">Membrane</keyword>
<proteinExistence type="inferred from homology"/>
<organism evidence="8 9">
    <name type="scientific">Panagrellus redivivus</name>
    <name type="common">Microworm</name>
    <dbReference type="NCBI Taxonomy" id="6233"/>
    <lineage>
        <taxon>Eukaryota</taxon>
        <taxon>Metazoa</taxon>
        <taxon>Ecdysozoa</taxon>
        <taxon>Nematoda</taxon>
        <taxon>Chromadorea</taxon>
        <taxon>Rhabditida</taxon>
        <taxon>Tylenchina</taxon>
        <taxon>Panagrolaimomorpha</taxon>
        <taxon>Panagrolaimoidea</taxon>
        <taxon>Panagrolaimidae</taxon>
        <taxon>Panagrellus</taxon>
    </lineage>
</organism>
<name>A0A7E5A258_PANRE</name>
<feature type="transmembrane region" description="Helical" evidence="6">
    <location>
        <begin position="223"/>
        <end position="239"/>
    </location>
</feature>
<dbReference type="GO" id="GO:0046839">
    <property type="term" value="P:phospholipid dephosphorylation"/>
    <property type="evidence" value="ECO:0007669"/>
    <property type="project" value="TreeGrafter"/>
</dbReference>
<evidence type="ECO:0000256" key="4">
    <source>
        <dbReference type="ARBA" id="ARBA00022989"/>
    </source>
</evidence>
<reference evidence="8" key="1">
    <citation type="journal article" date="2013" name="Genetics">
        <title>The draft genome and transcriptome of Panagrellus redivivus are shaped by the harsh demands of a free-living lifestyle.</title>
        <authorList>
            <person name="Srinivasan J."/>
            <person name="Dillman A.R."/>
            <person name="Macchietto M.G."/>
            <person name="Heikkinen L."/>
            <person name="Lakso M."/>
            <person name="Fracchia K.M."/>
            <person name="Antoshechkin I."/>
            <person name="Mortazavi A."/>
            <person name="Wong G."/>
            <person name="Sternberg P.W."/>
        </authorList>
    </citation>
    <scope>NUCLEOTIDE SEQUENCE [LARGE SCALE GENOMIC DNA]</scope>
    <source>
        <strain evidence="8">MT8872</strain>
    </source>
</reference>
<keyword evidence="3 6" id="KW-0812">Transmembrane</keyword>
<protein>
    <submittedName>
        <fullName evidence="9">AcidPPc domain-containing protein</fullName>
    </submittedName>
</protein>
<dbReference type="SUPFAM" id="SSF48317">
    <property type="entry name" value="Acid phosphatase/Vanadium-dependent haloperoxidase"/>
    <property type="match status" value="1"/>
</dbReference>
<evidence type="ECO:0000256" key="5">
    <source>
        <dbReference type="ARBA" id="ARBA00023136"/>
    </source>
</evidence>
<dbReference type="InterPro" id="IPR036938">
    <property type="entry name" value="PAP2/HPO_sf"/>
</dbReference>
<dbReference type="InterPro" id="IPR000326">
    <property type="entry name" value="PAP2/HPO"/>
</dbReference>
<dbReference type="WBParaSite" id="Pan_g9319.t1">
    <property type="protein sequence ID" value="Pan_g9319.t1"/>
    <property type="gene ID" value="Pan_g9319"/>
</dbReference>
<keyword evidence="8" id="KW-1185">Reference proteome</keyword>
<evidence type="ECO:0000313" key="8">
    <source>
        <dbReference type="Proteomes" id="UP000492821"/>
    </source>
</evidence>
<feature type="transmembrane region" description="Helical" evidence="6">
    <location>
        <begin position="49"/>
        <end position="72"/>
    </location>
</feature>
<evidence type="ECO:0000313" key="9">
    <source>
        <dbReference type="WBParaSite" id="Pan_g9319.t1"/>
    </source>
</evidence>
<evidence type="ECO:0000256" key="1">
    <source>
        <dbReference type="ARBA" id="ARBA00004141"/>
    </source>
</evidence>
<comment type="similarity">
    <text evidence="2">Belongs to the PA-phosphatase related phosphoesterase family.</text>
</comment>
<dbReference type="SMART" id="SM00014">
    <property type="entry name" value="acidPPc"/>
    <property type="match status" value="1"/>
</dbReference>
<dbReference type="PANTHER" id="PTHR10165">
    <property type="entry name" value="LIPID PHOSPHATE PHOSPHATASE"/>
    <property type="match status" value="1"/>
</dbReference>
<dbReference type="Pfam" id="PF01569">
    <property type="entry name" value="PAP2"/>
    <property type="match status" value="1"/>
</dbReference>
<dbReference type="GO" id="GO:0008195">
    <property type="term" value="F:phosphatidate phosphatase activity"/>
    <property type="evidence" value="ECO:0007669"/>
    <property type="project" value="TreeGrafter"/>
</dbReference>
<feature type="domain" description="Phosphatidic acid phosphatase type 2/haloperoxidase" evidence="7">
    <location>
        <begin position="96"/>
        <end position="239"/>
    </location>
</feature>
<feature type="transmembrane region" description="Helical" evidence="6">
    <location>
        <begin position="169"/>
        <end position="186"/>
    </location>
</feature>
<feature type="transmembrane region" description="Helical" evidence="6">
    <location>
        <begin position="193"/>
        <end position="211"/>
    </location>
</feature>
<evidence type="ECO:0000256" key="6">
    <source>
        <dbReference type="SAM" id="Phobius"/>
    </source>
</evidence>
<evidence type="ECO:0000259" key="7">
    <source>
        <dbReference type="SMART" id="SM00014"/>
    </source>
</evidence>
<dbReference type="AlphaFoldDB" id="A0A7E5A258"/>
<evidence type="ECO:0000256" key="2">
    <source>
        <dbReference type="ARBA" id="ARBA00008816"/>
    </source>
</evidence>
<feature type="transmembrane region" description="Helical" evidence="6">
    <location>
        <begin position="84"/>
        <end position="105"/>
    </location>
</feature>
<dbReference type="PANTHER" id="PTHR10165:SF174">
    <property type="entry name" value="PHOSPHATIDIC ACID PHOSPHATASE TYPE 2_HALOPEROXIDASE DOMAIN-CONTAINING PROTEIN"/>
    <property type="match status" value="1"/>
</dbReference>
<dbReference type="Gene3D" id="1.20.144.10">
    <property type="entry name" value="Phosphatidic acid phosphatase type 2/haloperoxidase"/>
    <property type="match status" value="1"/>
</dbReference>
<comment type="subcellular location">
    <subcellularLocation>
        <location evidence="1">Membrane</location>
        <topology evidence="1">Multi-pass membrane protein</topology>
    </subcellularLocation>
</comment>
<dbReference type="InterPro" id="IPR043216">
    <property type="entry name" value="PAP-like"/>
</dbReference>
<dbReference type="GO" id="GO:0006644">
    <property type="term" value="P:phospholipid metabolic process"/>
    <property type="evidence" value="ECO:0007669"/>
    <property type="project" value="InterPro"/>
</dbReference>
<reference evidence="9" key="2">
    <citation type="submission" date="2020-10" db="UniProtKB">
        <authorList>
            <consortium name="WormBaseParasite"/>
        </authorList>
    </citation>
    <scope>IDENTIFICATION</scope>
</reference>
<dbReference type="GO" id="GO:0007165">
    <property type="term" value="P:signal transduction"/>
    <property type="evidence" value="ECO:0007669"/>
    <property type="project" value="TreeGrafter"/>
</dbReference>
<keyword evidence="4 6" id="KW-1133">Transmembrane helix</keyword>
<accession>A0A7E5A258</accession>
<sequence>MVSLVISWPILHIMNAFVNLLPYQMTGFFCDDDEIRHPYVDDTVTYGQMALFFETFGVVCILLCEASCLLQAIGQWSLTRKSHYSAVFMNGVLAVLIYTTLHLALNNIFDLGKLTTSRLRPNFIDYCQPANLTQLCGPDADPHRFIEGYTCTRDNFKLFDEYESFPSGHSGYAAFMATLLILYLHHRCRIPRPIVAGIQLFLATSAFYIIVSRVKDYKHRLSDVSTGASIGVALAYYAVEYSLHGLKAMEYYDIVE</sequence>
<dbReference type="GO" id="GO:0005886">
    <property type="term" value="C:plasma membrane"/>
    <property type="evidence" value="ECO:0007669"/>
    <property type="project" value="TreeGrafter"/>
</dbReference>
<dbReference type="Proteomes" id="UP000492821">
    <property type="component" value="Unassembled WGS sequence"/>
</dbReference>
<evidence type="ECO:0000256" key="3">
    <source>
        <dbReference type="ARBA" id="ARBA00022692"/>
    </source>
</evidence>